<accession>A0A7K8K9C5</accession>
<keyword evidence="3 6" id="KW-0378">Hydrolase</keyword>
<dbReference type="GO" id="GO:1990380">
    <property type="term" value="F:K48-linked deubiquitinase activity"/>
    <property type="evidence" value="ECO:0007669"/>
    <property type="project" value="UniProtKB-UniRule"/>
</dbReference>
<comment type="catalytic activity">
    <reaction evidence="1 3">
        <text>Thiol-dependent hydrolysis of ester, thioester, amide, peptide and isopeptide bonds formed by the C-terminal Gly of ubiquitin (a 76-residue protein attached to proteins as an intracellular targeting signal).</text>
        <dbReference type="EC" id="3.4.19.12"/>
    </reaction>
</comment>
<dbReference type="GO" id="GO:0004843">
    <property type="term" value="F:cysteine-type deubiquitinase activity"/>
    <property type="evidence" value="ECO:0007669"/>
    <property type="project" value="UniProtKB-UniRule"/>
</dbReference>
<dbReference type="GO" id="GO:0005829">
    <property type="term" value="C:cytosol"/>
    <property type="evidence" value="ECO:0007669"/>
    <property type="project" value="TreeGrafter"/>
</dbReference>
<reference evidence="6 7" key="1">
    <citation type="submission" date="2019-09" db="EMBL/GenBank/DDBJ databases">
        <title>Bird 10,000 Genomes (B10K) Project - Family phase.</title>
        <authorList>
            <person name="Zhang G."/>
        </authorList>
    </citation>
    <scope>NUCLEOTIDE SEQUENCE [LARGE SCALE GENOMIC DNA]</scope>
    <source>
        <strain evidence="6">B10K-CU-031-23</strain>
    </source>
</reference>
<feature type="compositionally biased region" description="Basic and acidic residues" evidence="4">
    <location>
        <begin position="445"/>
        <end position="467"/>
    </location>
</feature>
<dbReference type="GO" id="GO:0036435">
    <property type="term" value="F:K48-linked polyubiquitin modification-dependent protein binding"/>
    <property type="evidence" value="ECO:0007669"/>
    <property type="project" value="UniProtKB-UniRule"/>
</dbReference>
<dbReference type="EC" id="3.4.19.12" evidence="3"/>
<feature type="compositionally biased region" description="Polar residues" evidence="4">
    <location>
        <begin position="13"/>
        <end position="31"/>
    </location>
</feature>
<dbReference type="InterPro" id="IPR033979">
    <property type="entry name" value="MINDY_domain"/>
</dbReference>
<keyword evidence="3" id="KW-0645">Protease</keyword>
<dbReference type="OrthoDB" id="9070205at2759"/>
<dbReference type="AlphaFoldDB" id="A0A7K8K9C5"/>
<sequence length="467" mass="52054">PSPPGEESRSLDSLESFSNLHSCCPSSSELNSDAEEAAGAASGGPAPEPEGERPAAGPQLLSASKERFPGQSVYHIKWVRWKEENTPIITQNENGPCPLLAIMNVLLLAWKVAGPRAPWRGRAGRAVPPGRGRAGEGGDYILDAKPKEISEIQRLNYEQNMSDAMAILHKLQTGLDVNVKFTGVRVFEYTPECIVFDLLDIPLYHGWLVDPQVADIVKAVGNCSYNQLVEKIISCKQSDNSELVSEGFVAEQFLNNTATQLTYHGLCELTSAVQEGELCVFFRNNHFSTMTKYKGQLYLLVTDQGFLTEEKVVWESLHNVDGDGNFCDSEFHLRPPSDPETVYRGQQDQIDQDYLMALSLQQEQQNQEINWEQIPEGISDLELAKKLQEEEDRRASQYYQEQEQAAAQVQAASTITLVLFKILFFSPQQVQGAASPASGRQSGSTERKRKEPREKEKEKEKNSCVLL</sequence>
<gene>
    <name evidence="6" type="primary">Mindy2</name>
    <name evidence="6" type="ORF">LOPRUF_R08478</name>
</gene>
<dbReference type="EMBL" id="VWYV01001044">
    <property type="protein sequence ID" value="NXE13370.1"/>
    <property type="molecule type" value="Genomic_DNA"/>
</dbReference>
<evidence type="ECO:0000259" key="5">
    <source>
        <dbReference type="Pfam" id="PF04424"/>
    </source>
</evidence>
<evidence type="ECO:0000313" key="7">
    <source>
        <dbReference type="Proteomes" id="UP000533896"/>
    </source>
</evidence>
<evidence type="ECO:0000256" key="3">
    <source>
        <dbReference type="RuleBase" id="RU367139"/>
    </source>
</evidence>
<keyword evidence="7" id="KW-1185">Reference proteome</keyword>
<feature type="domain" description="MINDY deubiquitinase" evidence="5">
    <location>
        <begin position="73"/>
        <end position="331"/>
    </location>
</feature>
<dbReference type="GO" id="GO:0071944">
    <property type="term" value="C:cell periphery"/>
    <property type="evidence" value="ECO:0007669"/>
    <property type="project" value="TreeGrafter"/>
</dbReference>
<protein>
    <recommendedName>
        <fullName evidence="3">Ubiquitin carboxyl-terminal hydrolase</fullName>
        <ecNumber evidence="3">3.4.19.12</ecNumber>
    </recommendedName>
</protein>
<feature type="compositionally biased region" description="Polar residues" evidence="4">
    <location>
        <begin position="429"/>
        <end position="444"/>
    </location>
</feature>
<feature type="non-terminal residue" evidence="6">
    <location>
        <position position="1"/>
    </location>
</feature>
<dbReference type="InterPro" id="IPR007518">
    <property type="entry name" value="MINDY"/>
</dbReference>
<feature type="region of interest" description="Disordered" evidence="4">
    <location>
        <begin position="429"/>
        <end position="467"/>
    </location>
</feature>
<dbReference type="GO" id="GO:0006508">
    <property type="term" value="P:proteolysis"/>
    <property type="evidence" value="ECO:0007669"/>
    <property type="project" value="UniProtKB-KW"/>
</dbReference>
<evidence type="ECO:0000256" key="4">
    <source>
        <dbReference type="SAM" id="MobiDB-lite"/>
    </source>
</evidence>
<dbReference type="PANTHER" id="PTHR18063:SF8">
    <property type="entry name" value="UBIQUITIN CARBOXYL-TERMINAL HYDROLASE MINDY-2"/>
    <property type="match status" value="1"/>
</dbReference>
<dbReference type="GO" id="GO:0071108">
    <property type="term" value="P:protein K48-linked deubiquitination"/>
    <property type="evidence" value="ECO:0007669"/>
    <property type="project" value="TreeGrafter"/>
</dbReference>
<evidence type="ECO:0000313" key="6">
    <source>
        <dbReference type="EMBL" id="NXE13370.1"/>
    </source>
</evidence>
<dbReference type="Proteomes" id="UP000533896">
    <property type="component" value="Unassembled WGS sequence"/>
</dbReference>
<name>A0A7K8K9C5_9AVES</name>
<keyword evidence="3" id="KW-0833">Ubl conjugation pathway</keyword>
<comment type="function">
    <text evidence="3">Hydrolase that can specifically remove 'Lys-48'-linked conjugated ubiquitin from proteins. Has exodeubiquitinase activity and has a preference for long polyubiquitin chains. May play a regulatory role at the level of protein turnover.</text>
</comment>
<feature type="region of interest" description="Disordered" evidence="4">
    <location>
        <begin position="1"/>
        <end position="57"/>
    </location>
</feature>
<feature type="compositionally biased region" description="Basic and acidic residues" evidence="4">
    <location>
        <begin position="1"/>
        <end position="12"/>
    </location>
</feature>
<organism evidence="6 7">
    <name type="scientific">Lophotis ruficrista</name>
    <dbReference type="NCBI Taxonomy" id="172689"/>
    <lineage>
        <taxon>Eukaryota</taxon>
        <taxon>Metazoa</taxon>
        <taxon>Chordata</taxon>
        <taxon>Craniata</taxon>
        <taxon>Vertebrata</taxon>
        <taxon>Euteleostomi</taxon>
        <taxon>Archelosauria</taxon>
        <taxon>Archosauria</taxon>
        <taxon>Dinosauria</taxon>
        <taxon>Saurischia</taxon>
        <taxon>Theropoda</taxon>
        <taxon>Coelurosauria</taxon>
        <taxon>Aves</taxon>
        <taxon>Neognathae</taxon>
        <taxon>Neoaves</taxon>
        <taxon>Otidimorphae</taxon>
        <taxon>Otidiformes</taxon>
        <taxon>Otididae</taxon>
        <taxon>Lophotis</taxon>
    </lineage>
</organism>
<keyword evidence="3" id="KW-0788">Thiol protease</keyword>
<dbReference type="GO" id="GO:0016807">
    <property type="term" value="F:cysteine-type carboxypeptidase activity"/>
    <property type="evidence" value="ECO:0007669"/>
    <property type="project" value="TreeGrafter"/>
</dbReference>
<evidence type="ECO:0000256" key="1">
    <source>
        <dbReference type="ARBA" id="ARBA00000707"/>
    </source>
</evidence>
<dbReference type="Pfam" id="PF04424">
    <property type="entry name" value="MINDY_DUB"/>
    <property type="match status" value="1"/>
</dbReference>
<dbReference type="GO" id="GO:0140934">
    <property type="term" value="F:histone deubiquitinase activity"/>
    <property type="evidence" value="ECO:0007669"/>
    <property type="project" value="UniProtKB-UniRule"/>
</dbReference>
<comment type="caution">
    <text evidence="6">The sequence shown here is derived from an EMBL/GenBank/DDBJ whole genome shotgun (WGS) entry which is preliminary data.</text>
</comment>
<dbReference type="PANTHER" id="PTHR18063">
    <property type="entry name" value="NF-E2 INDUCIBLE PROTEIN"/>
    <property type="match status" value="1"/>
</dbReference>
<comment type="similarity">
    <text evidence="2 3">Belongs to the MINDY deubiquitinase family. FAM63 subfamily.</text>
</comment>
<evidence type="ECO:0000256" key="2">
    <source>
        <dbReference type="ARBA" id="ARBA00006616"/>
    </source>
</evidence>
<proteinExistence type="inferred from homology"/>
<feature type="non-terminal residue" evidence="6">
    <location>
        <position position="467"/>
    </location>
</feature>